<dbReference type="GO" id="GO:0000272">
    <property type="term" value="P:polysaccharide catabolic process"/>
    <property type="evidence" value="ECO:0007669"/>
    <property type="project" value="UniProtKB-KW"/>
</dbReference>
<dbReference type="InterPro" id="IPR000421">
    <property type="entry name" value="FA58C"/>
</dbReference>
<dbReference type="EMBL" id="FZOD01000025">
    <property type="protein sequence ID" value="SNT13215.1"/>
    <property type="molecule type" value="Genomic_DNA"/>
</dbReference>
<dbReference type="Pfam" id="PF00041">
    <property type="entry name" value="fn3"/>
    <property type="match status" value="1"/>
</dbReference>
<dbReference type="Pfam" id="PF22633">
    <property type="entry name" value="F5_F8_type_C_2"/>
    <property type="match status" value="1"/>
</dbReference>
<dbReference type="SUPFAM" id="SSF49785">
    <property type="entry name" value="Galactose-binding domain-like"/>
    <property type="match status" value="2"/>
</dbReference>
<keyword evidence="2" id="KW-0119">Carbohydrate metabolism</keyword>
<dbReference type="SMART" id="SM00231">
    <property type="entry name" value="FA58C"/>
    <property type="match status" value="2"/>
</dbReference>
<protein>
    <submittedName>
        <fullName evidence="6">Fibronectin type III domain-containing protein</fullName>
    </submittedName>
</protein>
<dbReference type="CDD" id="cd00063">
    <property type="entry name" value="FN3"/>
    <property type="match status" value="1"/>
</dbReference>
<accession>A0A239K4Y7</accession>
<dbReference type="Proteomes" id="UP000198282">
    <property type="component" value="Unassembled WGS sequence"/>
</dbReference>
<dbReference type="AlphaFoldDB" id="A0A239K4Y7"/>
<keyword evidence="2" id="KW-0624">Polysaccharide degradation</keyword>
<feature type="domain" description="Fibronectin type-III" evidence="5">
    <location>
        <begin position="248"/>
        <end position="333"/>
    </location>
</feature>
<dbReference type="InterPro" id="IPR036116">
    <property type="entry name" value="FN3_sf"/>
</dbReference>
<evidence type="ECO:0000256" key="3">
    <source>
        <dbReference type="SAM" id="MobiDB-lite"/>
    </source>
</evidence>
<keyword evidence="1" id="KW-0378">Hydrolase</keyword>
<dbReference type="InterPro" id="IPR013783">
    <property type="entry name" value="Ig-like_fold"/>
</dbReference>
<evidence type="ECO:0000259" key="5">
    <source>
        <dbReference type="PROSITE" id="PS50853"/>
    </source>
</evidence>
<reference evidence="6 7" key="1">
    <citation type="submission" date="2017-06" db="EMBL/GenBank/DDBJ databases">
        <authorList>
            <person name="Kim H.J."/>
            <person name="Triplett B.A."/>
        </authorList>
    </citation>
    <scope>NUCLEOTIDE SEQUENCE [LARGE SCALE GENOMIC DNA]</scope>
    <source>
        <strain evidence="6 7">CGMCC 4.2132</strain>
    </source>
</reference>
<feature type="region of interest" description="Disordered" evidence="3">
    <location>
        <begin position="82"/>
        <end position="116"/>
    </location>
</feature>
<dbReference type="GO" id="GO:0016798">
    <property type="term" value="F:hydrolase activity, acting on glycosyl bonds"/>
    <property type="evidence" value="ECO:0007669"/>
    <property type="project" value="UniProtKB-KW"/>
</dbReference>
<dbReference type="InterPro" id="IPR008979">
    <property type="entry name" value="Galactose-bd-like_sf"/>
</dbReference>
<dbReference type="Gene3D" id="3.20.20.80">
    <property type="entry name" value="Glycosidases"/>
    <property type="match status" value="1"/>
</dbReference>
<dbReference type="PROSITE" id="PS50853">
    <property type="entry name" value="FN3"/>
    <property type="match status" value="1"/>
</dbReference>
<dbReference type="Gene3D" id="2.60.120.260">
    <property type="entry name" value="Galactose-binding domain-like"/>
    <property type="match status" value="2"/>
</dbReference>
<dbReference type="InterPro" id="IPR003961">
    <property type="entry name" value="FN3_dom"/>
</dbReference>
<dbReference type="PRINTS" id="PR00014">
    <property type="entry name" value="FNTYPEIII"/>
</dbReference>
<dbReference type="Gene3D" id="2.60.40.10">
    <property type="entry name" value="Immunoglobulins"/>
    <property type="match status" value="1"/>
</dbReference>
<dbReference type="PANTHER" id="PTHR45713">
    <property type="entry name" value="FTP DOMAIN-CONTAINING PROTEIN"/>
    <property type="match status" value="1"/>
</dbReference>
<dbReference type="PANTHER" id="PTHR45713:SF6">
    <property type="entry name" value="F5_8 TYPE C DOMAIN-CONTAINING PROTEIN"/>
    <property type="match status" value="1"/>
</dbReference>
<dbReference type="PROSITE" id="PS50022">
    <property type="entry name" value="FA58C_3"/>
    <property type="match status" value="2"/>
</dbReference>
<name>A0A239K4Y7_9ACTN</name>
<dbReference type="CDD" id="cd00057">
    <property type="entry name" value="FA58C"/>
    <property type="match status" value="1"/>
</dbReference>
<feature type="non-terminal residue" evidence="6">
    <location>
        <position position="1"/>
    </location>
</feature>
<evidence type="ECO:0000256" key="2">
    <source>
        <dbReference type="ARBA" id="ARBA00023326"/>
    </source>
</evidence>
<keyword evidence="1" id="KW-0326">Glycosidase</keyword>
<organism evidence="6 7">
    <name type="scientific">Streptosporangium subroseum</name>
    <dbReference type="NCBI Taxonomy" id="106412"/>
    <lineage>
        <taxon>Bacteria</taxon>
        <taxon>Bacillati</taxon>
        <taxon>Actinomycetota</taxon>
        <taxon>Actinomycetes</taxon>
        <taxon>Streptosporangiales</taxon>
        <taxon>Streptosporangiaceae</taxon>
        <taxon>Streptosporangium</taxon>
    </lineage>
</organism>
<dbReference type="Pfam" id="PF00754">
    <property type="entry name" value="F5_F8_type_C"/>
    <property type="match status" value="1"/>
</dbReference>
<sequence>HGDFMWRQFYNMVRVGAAGIYISMFDEFNEGNQIAKTAETLAGVPANSGMRALDADGTACSSDYYLRLTGDGGRMLKGQIPLTATRPTPPTLGGGDGGTGNLARGKATSASSQNANFLPSNAVDGDASSYWESAGGTFPQWVQVDLGSAAAIGRIVLKLPPSSAWGARTQTVSVQGSTNGSSFSTITGPAGYTFNPASGNTVTITFAQTSARYVRLNITGNTGWPAAQLSEFEVYGVSGNEDTQAPAAPGGLTVTAKTATSVSLSWSAATDNTGVSGYQVRQGGTVVASTPGTSYTVTGLSPAMAYSFTVTAQDAAGNTSPASSAVTVTTNAAANTNLARGRATSESSHVQSYGSSNVVDGDANSYWESAGGAFPQWVQVDLGSAAAIGRIVLKLPPSSAWGARTQTVSVQGSTNGSSFSTITGPAGQTFNPASGNTVTITFAQTSARYVRLNFTGNTGWPAGQLSEFEVYTA</sequence>
<evidence type="ECO:0000313" key="6">
    <source>
        <dbReference type="EMBL" id="SNT13215.1"/>
    </source>
</evidence>
<evidence type="ECO:0000259" key="4">
    <source>
        <dbReference type="PROSITE" id="PS50022"/>
    </source>
</evidence>
<evidence type="ECO:0000256" key="1">
    <source>
        <dbReference type="ARBA" id="ARBA00023295"/>
    </source>
</evidence>
<dbReference type="SMART" id="SM00060">
    <property type="entry name" value="FN3"/>
    <property type="match status" value="1"/>
</dbReference>
<gene>
    <name evidence="6" type="ORF">SAMN05216276_1025113</name>
</gene>
<proteinExistence type="predicted"/>
<evidence type="ECO:0000313" key="7">
    <source>
        <dbReference type="Proteomes" id="UP000198282"/>
    </source>
</evidence>
<dbReference type="SUPFAM" id="SSF49265">
    <property type="entry name" value="Fibronectin type III"/>
    <property type="match status" value="1"/>
</dbReference>
<dbReference type="RefSeq" id="WP_179282190.1">
    <property type="nucleotide sequence ID" value="NZ_FZOD01000025.1"/>
</dbReference>
<keyword evidence="7" id="KW-1185">Reference proteome</keyword>
<dbReference type="InterPro" id="IPR051941">
    <property type="entry name" value="BG_Antigen-Binding_Lectin"/>
</dbReference>
<feature type="domain" description="F5/8 type C" evidence="4">
    <location>
        <begin position="87"/>
        <end position="237"/>
    </location>
</feature>
<feature type="domain" description="F5/8 type C" evidence="4">
    <location>
        <begin position="323"/>
        <end position="473"/>
    </location>
</feature>